<feature type="signal peptide" evidence="1">
    <location>
        <begin position="1"/>
        <end position="25"/>
    </location>
</feature>
<dbReference type="GO" id="GO:0003824">
    <property type="term" value="F:catalytic activity"/>
    <property type="evidence" value="ECO:0007669"/>
    <property type="project" value="InterPro"/>
</dbReference>
<proteinExistence type="predicted"/>
<dbReference type="PANTHER" id="PTHR41349:SF1">
    <property type="entry name" value="PROTEIN CBG08683"/>
    <property type="match status" value="1"/>
</dbReference>
<dbReference type="InterPro" id="IPR005135">
    <property type="entry name" value="Endo/exonuclease/phosphatase"/>
</dbReference>
<evidence type="ECO:0000259" key="2">
    <source>
        <dbReference type="Pfam" id="PF03372"/>
    </source>
</evidence>
<dbReference type="PANTHER" id="PTHR41349">
    <property type="match status" value="1"/>
</dbReference>
<evidence type="ECO:0000256" key="1">
    <source>
        <dbReference type="SAM" id="SignalP"/>
    </source>
</evidence>
<name>A0AA39G8Y4_SARSR</name>
<dbReference type="Gene3D" id="3.60.10.10">
    <property type="entry name" value="Endonuclease/exonuclease/phosphatase"/>
    <property type="match status" value="1"/>
</dbReference>
<dbReference type="InterPro" id="IPR036691">
    <property type="entry name" value="Endo/exonu/phosph_ase_sf"/>
</dbReference>
<evidence type="ECO:0000313" key="3">
    <source>
        <dbReference type="EMBL" id="KAK0382870.1"/>
    </source>
</evidence>
<gene>
    <name evidence="3" type="ORF">NLU13_8786</name>
</gene>
<protein>
    <recommendedName>
        <fullName evidence="2">Endonuclease/exonuclease/phosphatase domain-containing protein</fullName>
    </recommendedName>
</protein>
<dbReference type="AlphaFoldDB" id="A0AA39G8Y4"/>
<sequence length="512" mass="56722">MTLPSTMLKLVAVHLTLALGAVVYAEPIPRQQSGRFSLVDDEPLFTFQYSVLNADPKNWIGIYHASGGGPVDEVYDQNSLVWAYAPQSAGTVRVPADSLRPGSYKAFFLASDGYKWLAEPLDLDLLDSSPFGFIVPRITLKNSREGDEFSASIGGLLVGAGSSEVEYSITTVSSGANWAEISVQGNITGSPSTSDSNGVWKVEAKSSAGSVASLEVTIPVRAKHEPLLDELKVMTYNLWHGGTQVSDYHNKQVTFLVNTNADIVGLQESTPDHGSRLARALGWYVWQDADVSVISRYPIDHVYPRLGSYSGGVRLRLDGECSQLNLWNVHLGYNPYGPYDFCFDRMSVEEVLIREEESNRTPQIIKTMEAMENQLANSDKVPVILLGDFNAPSHLDWTDALEEKNCGYSNVPWPTSEQPVKAGMKDSFREAHPNPEERQGISWSPIFLHNNGRPEPLDRIDFIYHKSNFEVLSSEELVVGDPKPEPNHQNNKWTSDHAAVLTTFRLSSERCQ</sequence>
<keyword evidence="4" id="KW-1185">Reference proteome</keyword>
<evidence type="ECO:0000313" key="4">
    <source>
        <dbReference type="Proteomes" id="UP001175261"/>
    </source>
</evidence>
<feature type="domain" description="Endonuclease/exonuclease/phosphatase" evidence="2">
    <location>
        <begin position="234"/>
        <end position="497"/>
    </location>
</feature>
<organism evidence="3 4">
    <name type="scientific">Sarocladium strictum</name>
    <name type="common">Black bundle disease fungus</name>
    <name type="synonym">Acremonium strictum</name>
    <dbReference type="NCBI Taxonomy" id="5046"/>
    <lineage>
        <taxon>Eukaryota</taxon>
        <taxon>Fungi</taxon>
        <taxon>Dikarya</taxon>
        <taxon>Ascomycota</taxon>
        <taxon>Pezizomycotina</taxon>
        <taxon>Sordariomycetes</taxon>
        <taxon>Hypocreomycetidae</taxon>
        <taxon>Hypocreales</taxon>
        <taxon>Sarocladiaceae</taxon>
        <taxon>Sarocladium</taxon>
    </lineage>
</organism>
<dbReference type="SUPFAM" id="SSF56219">
    <property type="entry name" value="DNase I-like"/>
    <property type="match status" value="1"/>
</dbReference>
<reference evidence="3" key="1">
    <citation type="submission" date="2022-10" db="EMBL/GenBank/DDBJ databases">
        <title>Determination and structural analysis of whole genome sequence of Sarocladium strictum F4-1.</title>
        <authorList>
            <person name="Hu L."/>
            <person name="Jiang Y."/>
        </authorList>
    </citation>
    <scope>NUCLEOTIDE SEQUENCE</scope>
    <source>
        <strain evidence="3">F4-1</strain>
    </source>
</reference>
<dbReference type="Pfam" id="PF03372">
    <property type="entry name" value="Exo_endo_phos"/>
    <property type="match status" value="1"/>
</dbReference>
<accession>A0AA39G8Y4</accession>
<keyword evidence="1" id="KW-0732">Signal</keyword>
<comment type="caution">
    <text evidence="3">The sequence shown here is derived from an EMBL/GenBank/DDBJ whole genome shotgun (WGS) entry which is preliminary data.</text>
</comment>
<feature type="chain" id="PRO_5041361855" description="Endonuclease/exonuclease/phosphatase domain-containing protein" evidence="1">
    <location>
        <begin position="26"/>
        <end position="512"/>
    </location>
</feature>
<dbReference type="EMBL" id="JAPDFR010000009">
    <property type="protein sequence ID" value="KAK0382870.1"/>
    <property type="molecule type" value="Genomic_DNA"/>
</dbReference>
<dbReference type="Proteomes" id="UP001175261">
    <property type="component" value="Unassembled WGS sequence"/>
</dbReference>